<dbReference type="WBParaSite" id="GPUH_0002101001-mRNA-1">
    <property type="protein sequence ID" value="GPUH_0002101001-mRNA-1"/>
    <property type="gene ID" value="GPUH_0002101001"/>
</dbReference>
<evidence type="ECO:0000313" key="3">
    <source>
        <dbReference type="WBParaSite" id="GPUH_0002101001-mRNA-1"/>
    </source>
</evidence>
<evidence type="ECO:0000313" key="1">
    <source>
        <dbReference type="EMBL" id="VDN37246.1"/>
    </source>
</evidence>
<keyword evidence="2" id="KW-1185">Reference proteome</keyword>
<gene>
    <name evidence="1" type="ORF">GPUH_LOCUS20984</name>
</gene>
<name>A0A183EJ44_9BILA</name>
<dbReference type="Proteomes" id="UP000271098">
    <property type="component" value="Unassembled WGS sequence"/>
</dbReference>
<accession>A0A183EJ44</accession>
<evidence type="ECO:0000313" key="2">
    <source>
        <dbReference type="Proteomes" id="UP000271098"/>
    </source>
</evidence>
<reference evidence="3" key="1">
    <citation type="submission" date="2016-06" db="UniProtKB">
        <authorList>
            <consortium name="WormBaseParasite"/>
        </authorList>
    </citation>
    <scope>IDENTIFICATION</scope>
</reference>
<proteinExistence type="predicted"/>
<reference evidence="1 2" key="2">
    <citation type="submission" date="2018-11" db="EMBL/GenBank/DDBJ databases">
        <authorList>
            <consortium name="Pathogen Informatics"/>
        </authorList>
    </citation>
    <scope>NUCLEOTIDE SEQUENCE [LARGE SCALE GENOMIC DNA]</scope>
</reference>
<sequence>MLPLILDSSWASGGQLQFSSSDKGGSLDTTHWSTDEEGAAGLLPISGTEALPRIRSCSMLKGIITTTNCCFLKFRKYLVSEQGTVIGLSRRRELNYGRNCSSTAVDPESIL</sequence>
<dbReference type="EMBL" id="UYRT01091579">
    <property type="protein sequence ID" value="VDN37246.1"/>
    <property type="molecule type" value="Genomic_DNA"/>
</dbReference>
<protein>
    <submittedName>
        <fullName evidence="1 3">Uncharacterized protein</fullName>
    </submittedName>
</protein>
<dbReference type="AlphaFoldDB" id="A0A183EJ44"/>
<organism evidence="3">
    <name type="scientific">Gongylonema pulchrum</name>
    <dbReference type="NCBI Taxonomy" id="637853"/>
    <lineage>
        <taxon>Eukaryota</taxon>
        <taxon>Metazoa</taxon>
        <taxon>Ecdysozoa</taxon>
        <taxon>Nematoda</taxon>
        <taxon>Chromadorea</taxon>
        <taxon>Rhabditida</taxon>
        <taxon>Spirurina</taxon>
        <taxon>Spiruromorpha</taxon>
        <taxon>Spiruroidea</taxon>
        <taxon>Gongylonematidae</taxon>
        <taxon>Gongylonema</taxon>
    </lineage>
</organism>